<feature type="chain" id="PRO_5039669062" evidence="6">
    <location>
        <begin position="26"/>
        <end position="338"/>
    </location>
</feature>
<protein>
    <submittedName>
        <fullName evidence="8">Iron complex transport system substrate-binding protein</fullName>
    </submittedName>
</protein>
<keyword evidence="5" id="KW-0175">Coiled coil</keyword>
<dbReference type="PROSITE" id="PS50983">
    <property type="entry name" value="FE_B12_PBP"/>
    <property type="match status" value="1"/>
</dbReference>
<dbReference type="PROSITE" id="PS51257">
    <property type="entry name" value="PROKAR_LIPOPROTEIN"/>
    <property type="match status" value="1"/>
</dbReference>
<keyword evidence="4 6" id="KW-0732">Signal</keyword>
<evidence type="ECO:0000313" key="9">
    <source>
        <dbReference type="Proteomes" id="UP000199682"/>
    </source>
</evidence>
<dbReference type="PANTHER" id="PTHR30532">
    <property type="entry name" value="IRON III DICITRATE-BINDING PERIPLASMIC PROTEIN"/>
    <property type="match status" value="1"/>
</dbReference>
<evidence type="ECO:0000256" key="3">
    <source>
        <dbReference type="ARBA" id="ARBA00022448"/>
    </source>
</evidence>
<comment type="subcellular location">
    <subcellularLocation>
        <location evidence="1">Cell envelope</location>
    </subcellularLocation>
</comment>
<organism evidence="8 9">
    <name type="scientific">Lentzea albidocapillata subsp. violacea</name>
    <dbReference type="NCBI Taxonomy" id="128104"/>
    <lineage>
        <taxon>Bacteria</taxon>
        <taxon>Bacillati</taxon>
        <taxon>Actinomycetota</taxon>
        <taxon>Actinomycetes</taxon>
        <taxon>Pseudonocardiales</taxon>
        <taxon>Pseudonocardiaceae</taxon>
        <taxon>Lentzea</taxon>
    </lineage>
</organism>
<dbReference type="InterPro" id="IPR051313">
    <property type="entry name" value="Bact_iron-sidero_bind"/>
</dbReference>
<accession>A0A1G9SIV5</accession>
<dbReference type="AlphaFoldDB" id="A0A1G9SIV5"/>
<dbReference type="SUPFAM" id="SSF53807">
    <property type="entry name" value="Helical backbone' metal receptor"/>
    <property type="match status" value="1"/>
</dbReference>
<dbReference type="Gene3D" id="3.40.50.1980">
    <property type="entry name" value="Nitrogenase molybdenum iron protein domain"/>
    <property type="match status" value="2"/>
</dbReference>
<dbReference type="Pfam" id="PF01497">
    <property type="entry name" value="Peripla_BP_2"/>
    <property type="match status" value="1"/>
</dbReference>
<reference evidence="9" key="1">
    <citation type="submission" date="2016-10" db="EMBL/GenBank/DDBJ databases">
        <authorList>
            <person name="Varghese N."/>
            <person name="Submissions S."/>
        </authorList>
    </citation>
    <scope>NUCLEOTIDE SEQUENCE [LARGE SCALE GENOMIC DNA]</scope>
    <source>
        <strain evidence="9">DSM 44796</strain>
    </source>
</reference>
<feature type="signal peptide" evidence="6">
    <location>
        <begin position="1"/>
        <end position="25"/>
    </location>
</feature>
<name>A0A1G9SIV5_9PSEU</name>
<evidence type="ECO:0000256" key="4">
    <source>
        <dbReference type="ARBA" id="ARBA00022729"/>
    </source>
</evidence>
<keyword evidence="3" id="KW-0813">Transport</keyword>
<dbReference type="Proteomes" id="UP000199682">
    <property type="component" value="Unassembled WGS sequence"/>
</dbReference>
<evidence type="ECO:0000256" key="2">
    <source>
        <dbReference type="ARBA" id="ARBA00008814"/>
    </source>
</evidence>
<dbReference type="GO" id="GO:0030288">
    <property type="term" value="C:outer membrane-bounded periplasmic space"/>
    <property type="evidence" value="ECO:0007669"/>
    <property type="project" value="TreeGrafter"/>
</dbReference>
<feature type="domain" description="Fe/B12 periplasmic-binding" evidence="7">
    <location>
        <begin position="66"/>
        <end position="337"/>
    </location>
</feature>
<comment type="similarity">
    <text evidence="2">Belongs to the bacterial solute-binding protein 8 family.</text>
</comment>
<sequence length="338" mass="35713">MPTRSFARGATLAIAVFSLVGTLAACGSSTPASTSDSPSASQSGGVFPVTIKNAYGETRIEKKPERVVVLGWNDLAVASALGAPVVGAVRYFDPANPNLPYITQKYGEDVLGLDAANVNLEKVASYNPDLILAVTSNQLDQARYDKLSQIAPTVAYPKSLYGSTMAEETELIGKALGRTEEAAKLLADANAKIEATKQELPKLAGRTYLFGQARGTVLPLVVGKDNLSTKFMNSLGLKVPDAFANVQASDQLAPGTIGISYEEAARLDSADVLFMTFAGGQDLETFKTNPVTRELKVVKEGRYQATEISVAQLLQAPNAAGVGWLLDQLKPTLKTIGA</sequence>
<gene>
    <name evidence="8" type="ORF">SAMN04488074_12079</name>
</gene>
<evidence type="ECO:0000259" key="7">
    <source>
        <dbReference type="PROSITE" id="PS50983"/>
    </source>
</evidence>
<proteinExistence type="inferred from homology"/>
<evidence type="ECO:0000256" key="1">
    <source>
        <dbReference type="ARBA" id="ARBA00004196"/>
    </source>
</evidence>
<dbReference type="GO" id="GO:1901678">
    <property type="term" value="P:iron coordination entity transport"/>
    <property type="evidence" value="ECO:0007669"/>
    <property type="project" value="UniProtKB-ARBA"/>
</dbReference>
<dbReference type="CDD" id="cd01146">
    <property type="entry name" value="FhuD"/>
    <property type="match status" value="1"/>
</dbReference>
<dbReference type="InterPro" id="IPR002491">
    <property type="entry name" value="ABC_transptr_periplasmic_BD"/>
</dbReference>
<dbReference type="PANTHER" id="PTHR30532:SF24">
    <property type="entry name" value="FERRIC ENTEROBACTIN-BINDING PERIPLASMIC PROTEIN FEPB"/>
    <property type="match status" value="1"/>
</dbReference>
<evidence type="ECO:0000256" key="5">
    <source>
        <dbReference type="SAM" id="Coils"/>
    </source>
</evidence>
<feature type="coiled-coil region" evidence="5">
    <location>
        <begin position="179"/>
        <end position="206"/>
    </location>
</feature>
<evidence type="ECO:0000313" key="8">
    <source>
        <dbReference type="EMBL" id="SDM35438.1"/>
    </source>
</evidence>
<dbReference type="EMBL" id="FNET01000020">
    <property type="protein sequence ID" value="SDM35438.1"/>
    <property type="molecule type" value="Genomic_DNA"/>
</dbReference>
<evidence type="ECO:0000256" key="6">
    <source>
        <dbReference type="SAM" id="SignalP"/>
    </source>
</evidence>